<reference evidence="9 10" key="1">
    <citation type="journal article" date="2019" name="Mol. Biol. Evol.">
        <title>Blast fungal genomes show frequent chromosomal changes, gene gains and losses, and effector gene turnover.</title>
        <authorList>
            <person name="Gomez Luciano L.B."/>
            <person name="Jason Tsai I."/>
            <person name="Chuma I."/>
            <person name="Tosa Y."/>
            <person name="Chen Y.H."/>
            <person name="Li J.Y."/>
            <person name="Li M.Y."/>
            <person name="Jade Lu M.Y."/>
            <person name="Nakayashiki H."/>
            <person name="Li W.H."/>
        </authorList>
    </citation>
    <scope>NUCLEOTIDE SEQUENCE [LARGE SCALE GENOMIC DNA]</scope>
    <source>
        <strain evidence="9">MZ5-1-6</strain>
    </source>
</reference>
<evidence type="ECO:0000256" key="6">
    <source>
        <dbReference type="PIRNR" id="PIRNR015840"/>
    </source>
</evidence>
<evidence type="ECO:0000256" key="5">
    <source>
        <dbReference type="ARBA" id="ARBA00023136"/>
    </source>
</evidence>
<comment type="similarity">
    <text evidence="2 6">Belongs to the CDC50/LEM3 family.</text>
</comment>
<dbReference type="Pfam" id="PF03381">
    <property type="entry name" value="CDC50"/>
    <property type="match status" value="1"/>
</dbReference>
<evidence type="ECO:0000256" key="1">
    <source>
        <dbReference type="ARBA" id="ARBA00004141"/>
    </source>
</evidence>
<evidence type="ECO:0000256" key="4">
    <source>
        <dbReference type="ARBA" id="ARBA00022989"/>
    </source>
</evidence>
<dbReference type="VEuPathDB" id="FungiDB:M_BR32_EuGene_00068221"/>
<evidence type="ECO:0000313" key="10">
    <source>
        <dbReference type="Proteomes" id="UP000294847"/>
    </source>
</evidence>
<evidence type="ECO:0000256" key="8">
    <source>
        <dbReference type="SAM" id="Phobius"/>
    </source>
</evidence>
<keyword evidence="4 8" id="KW-1133">Transmembrane helix</keyword>
<dbReference type="GO" id="GO:0005886">
    <property type="term" value="C:plasma membrane"/>
    <property type="evidence" value="ECO:0007669"/>
    <property type="project" value="TreeGrafter"/>
</dbReference>
<organism evidence="9 10">
    <name type="scientific">Pyricularia oryzae</name>
    <name type="common">Rice blast fungus</name>
    <name type="synonym">Magnaporthe oryzae</name>
    <dbReference type="NCBI Taxonomy" id="318829"/>
    <lineage>
        <taxon>Eukaryota</taxon>
        <taxon>Fungi</taxon>
        <taxon>Dikarya</taxon>
        <taxon>Ascomycota</taxon>
        <taxon>Pezizomycotina</taxon>
        <taxon>Sordariomycetes</taxon>
        <taxon>Sordariomycetidae</taxon>
        <taxon>Magnaporthales</taxon>
        <taxon>Pyriculariaceae</taxon>
        <taxon>Pyricularia</taxon>
    </lineage>
</organism>
<sequence>MAGGGSIGTNGHADSINSHDDDSKKQDKKKSKRPANTAFRQQRLKAWQPILTPKTVLPLFFAIGVIFAPIGGGLLYASTTVRMISLDYTNCATQGGDNKFENMPSGLVKTQFGSSNQVNPPQWSRSTKKMKFSTNTDPNQNDTDVSVCTLQFTLPENMYPPVLMYYTLTNFYQNHRRYVSSFYDKQLKGDKVDVNAVRSSPCTPLTVDSNNKAYYPCGLIANSMFNDTISEPVLLNSNSAEAKNGSEVYKMANNSNIAWPSDADLYGKFPSDMNIDDVVPPPNWRKQYGDKYTKETVPDLKTWQAFQVWMRTAGLPNFSKLYRRNDTAPMREGTYQVEIESHWPADAYRGTKSLLITTRTIIGGRNPFLGIAYIVVGGICIILGVIFTATHLIKPRKLGDHTYLSWNNAPAPKKGAAGAPPSTAQTSGRDYGGRAEA</sequence>
<evidence type="ECO:0000256" key="2">
    <source>
        <dbReference type="ARBA" id="ARBA00009457"/>
    </source>
</evidence>
<comment type="subcellular location">
    <subcellularLocation>
        <location evidence="1">Membrane</location>
        <topology evidence="1">Multi-pass membrane protein</topology>
    </subcellularLocation>
</comment>
<protein>
    <submittedName>
        <fullName evidence="9">Uncharacterized protein</fullName>
    </submittedName>
</protein>
<dbReference type="GO" id="GO:0005783">
    <property type="term" value="C:endoplasmic reticulum"/>
    <property type="evidence" value="ECO:0007669"/>
    <property type="project" value="TreeGrafter"/>
</dbReference>
<gene>
    <name evidence="9" type="ORF">PoMZ_02399</name>
</gene>
<keyword evidence="5 6" id="KW-0472">Membrane</keyword>
<feature type="region of interest" description="Disordered" evidence="7">
    <location>
        <begin position="1"/>
        <end position="40"/>
    </location>
</feature>
<dbReference type="PANTHER" id="PTHR10926">
    <property type="entry name" value="CELL CYCLE CONTROL PROTEIN 50"/>
    <property type="match status" value="1"/>
</dbReference>
<dbReference type="AlphaFoldDB" id="A0A4P7NB93"/>
<proteinExistence type="inferred from homology"/>
<keyword evidence="3 8" id="KW-0812">Transmembrane</keyword>
<evidence type="ECO:0000256" key="3">
    <source>
        <dbReference type="ARBA" id="ARBA00022692"/>
    </source>
</evidence>
<dbReference type="InterPro" id="IPR005045">
    <property type="entry name" value="CDC50/LEM3_fam"/>
</dbReference>
<feature type="transmembrane region" description="Helical" evidence="8">
    <location>
        <begin position="56"/>
        <end position="77"/>
    </location>
</feature>
<feature type="transmembrane region" description="Helical" evidence="8">
    <location>
        <begin position="368"/>
        <end position="393"/>
    </location>
</feature>
<feature type="region of interest" description="Disordered" evidence="7">
    <location>
        <begin position="412"/>
        <end position="437"/>
    </location>
</feature>
<dbReference type="GO" id="GO:0005794">
    <property type="term" value="C:Golgi apparatus"/>
    <property type="evidence" value="ECO:0007669"/>
    <property type="project" value="TreeGrafter"/>
</dbReference>
<name>A0A4P7NB93_PYROR</name>
<dbReference type="GO" id="GO:0045332">
    <property type="term" value="P:phospholipid translocation"/>
    <property type="evidence" value="ECO:0007669"/>
    <property type="project" value="UniProtKB-UniRule"/>
</dbReference>
<accession>A0A4P7NB93</accession>
<dbReference type="PANTHER" id="PTHR10926:SF0">
    <property type="entry name" value="CDC50, ISOFORM A"/>
    <property type="match status" value="1"/>
</dbReference>
<dbReference type="EMBL" id="CP034205">
    <property type="protein sequence ID" value="QBZ57474.1"/>
    <property type="molecule type" value="Genomic_DNA"/>
</dbReference>
<feature type="region of interest" description="Disordered" evidence="7">
    <location>
        <begin position="111"/>
        <end position="138"/>
    </location>
</feature>
<dbReference type="PIRSF" id="PIRSF015840">
    <property type="entry name" value="DUF284_TM_euk"/>
    <property type="match status" value="1"/>
</dbReference>
<feature type="compositionally biased region" description="Polar residues" evidence="7">
    <location>
        <begin position="111"/>
        <end position="125"/>
    </location>
</feature>
<feature type="compositionally biased region" description="Low complexity" evidence="7">
    <location>
        <begin position="412"/>
        <end position="421"/>
    </location>
</feature>
<evidence type="ECO:0000313" key="9">
    <source>
        <dbReference type="EMBL" id="QBZ57474.1"/>
    </source>
</evidence>
<dbReference type="Proteomes" id="UP000294847">
    <property type="component" value="Chromosome 2"/>
</dbReference>
<evidence type="ECO:0000256" key="7">
    <source>
        <dbReference type="SAM" id="MobiDB-lite"/>
    </source>
</evidence>